<accession>A0ABX1GUT7</accession>
<proteinExistence type="predicted"/>
<evidence type="ECO:0000313" key="3">
    <source>
        <dbReference type="Proteomes" id="UP000772196"/>
    </source>
</evidence>
<reference evidence="2 3" key="1">
    <citation type="submission" date="2020-04" db="EMBL/GenBank/DDBJ databases">
        <title>Phylogenetic Diversity and Antibacterial Activity against Ralstonia solanacearum of Endophytic Actinomycete Isolated from Moss.</title>
        <authorList>
            <person name="Zhuang X."/>
        </authorList>
    </citation>
    <scope>NUCLEOTIDE SEQUENCE [LARGE SCALE GENOMIC DNA]</scope>
    <source>
        <strain evidence="2 3">LD120</strain>
    </source>
</reference>
<evidence type="ECO:0000313" key="2">
    <source>
        <dbReference type="EMBL" id="NKI39830.1"/>
    </source>
</evidence>
<feature type="domain" description="DUF6881" evidence="1">
    <location>
        <begin position="2"/>
        <end position="90"/>
    </location>
</feature>
<dbReference type="Pfam" id="PF21812">
    <property type="entry name" value="DUF6881"/>
    <property type="match status" value="1"/>
</dbReference>
<evidence type="ECO:0000259" key="1">
    <source>
        <dbReference type="Pfam" id="PF21812"/>
    </source>
</evidence>
<dbReference type="EMBL" id="JAAWWP010000001">
    <property type="protein sequence ID" value="NKI39830.1"/>
    <property type="molecule type" value="Genomic_DNA"/>
</dbReference>
<gene>
    <name evidence="2" type="ORF">HFV08_00900</name>
</gene>
<sequence length="96" mass="11005">MRYLKVLWRHNLPDEPVELYSELDDAGYEIRKVEIYRDGRRDFADGESFSGVTTLGEGPLPSLEEIAEQEEFSPSHIESVQFENVWRQAVADSGNS</sequence>
<name>A0ABX1GUT7_9ACTN</name>
<dbReference type="Proteomes" id="UP000772196">
    <property type="component" value="Unassembled WGS sequence"/>
</dbReference>
<organism evidence="2 3">
    <name type="scientific">Streptomyces physcomitrii</name>
    <dbReference type="NCBI Taxonomy" id="2724184"/>
    <lineage>
        <taxon>Bacteria</taxon>
        <taxon>Bacillati</taxon>
        <taxon>Actinomycetota</taxon>
        <taxon>Actinomycetes</taxon>
        <taxon>Kitasatosporales</taxon>
        <taxon>Streptomycetaceae</taxon>
        <taxon>Streptomyces</taxon>
    </lineage>
</organism>
<protein>
    <recommendedName>
        <fullName evidence="1">DUF6881 domain-containing protein</fullName>
    </recommendedName>
</protein>
<dbReference type="InterPro" id="IPR049248">
    <property type="entry name" value="DUF6881"/>
</dbReference>
<keyword evidence="3" id="KW-1185">Reference proteome</keyword>
<comment type="caution">
    <text evidence="2">The sequence shown here is derived from an EMBL/GenBank/DDBJ whole genome shotgun (WGS) entry which is preliminary data.</text>
</comment>
<dbReference type="RefSeq" id="WP_168534810.1">
    <property type="nucleotide sequence ID" value="NZ_JAAWWP010000001.1"/>
</dbReference>